<comment type="caution">
    <text evidence="1">The sequence shown here is derived from an EMBL/GenBank/DDBJ whole genome shotgun (WGS) entry which is preliminary data.</text>
</comment>
<dbReference type="AlphaFoldDB" id="A0AAD5LST6"/>
<reference evidence="1" key="1">
    <citation type="submission" date="2021-12" db="EMBL/GenBank/DDBJ databases">
        <title>Prjna785345.</title>
        <authorList>
            <person name="Rujirawat T."/>
            <person name="Krajaejun T."/>
        </authorList>
    </citation>
    <scope>NUCLEOTIDE SEQUENCE</scope>
    <source>
        <strain evidence="1">Pi057C3</strain>
    </source>
</reference>
<dbReference type="EMBL" id="JAKCXM010000647">
    <property type="protein sequence ID" value="KAJ0392377.1"/>
    <property type="molecule type" value="Genomic_DNA"/>
</dbReference>
<proteinExistence type="predicted"/>
<evidence type="ECO:0000313" key="1">
    <source>
        <dbReference type="EMBL" id="KAJ0392377.1"/>
    </source>
</evidence>
<keyword evidence="2" id="KW-1185">Reference proteome</keyword>
<dbReference type="Proteomes" id="UP001209570">
    <property type="component" value="Unassembled WGS sequence"/>
</dbReference>
<protein>
    <submittedName>
        <fullName evidence="1">Uncharacterized protein</fullName>
    </submittedName>
</protein>
<gene>
    <name evidence="1" type="ORF">P43SY_006272</name>
</gene>
<organism evidence="1 2">
    <name type="scientific">Pythium insidiosum</name>
    <name type="common">Pythiosis disease agent</name>
    <dbReference type="NCBI Taxonomy" id="114742"/>
    <lineage>
        <taxon>Eukaryota</taxon>
        <taxon>Sar</taxon>
        <taxon>Stramenopiles</taxon>
        <taxon>Oomycota</taxon>
        <taxon>Peronosporomycetes</taxon>
        <taxon>Pythiales</taxon>
        <taxon>Pythiaceae</taxon>
        <taxon>Pythium</taxon>
    </lineage>
</organism>
<sequence>MRAHIGKIVKAHCAKRQIGMCVIPGGMTPYLQAGDIGIYKSFKDNIGPLIDAWKRSDQWFRDAWRAVPNSVVATSITRAGFSVNARASTPTLAPTPTQQGDDEICDAFDDVSLIDQ</sequence>
<name>A0AAD5LST6_PYTIN</name>
<evidence type="ECO:0000313" key="2">
    <source>
        <dbReference type="Proteomes" id="UP001209570"/>
    </source>
</evidence>
<accession>A0AAD5LST6</accession>